<accession>A0AC35F213</accession>
<name>A0AC35F213_9BILA</name>
<organism evidence="1 2">
    <name type="scientific">Panagrolaimus sp. PS1159</name>
    <dbReference type="NCBI Taxonomy" id="55785"/>
    <lineage>
        <taxon>Eukaryota</taxon>
        <taxon>Metazoa</taxon>
        <taxon>Ecdysozoa</taxon>
        <taxon>Nematoda</taxon>
        <taxon>Chromadorea</taxon>
        <taxon>Rhabditida</taxon>
        <taxon>Tylenchina</taxon>
        <taxon>Panagrolaimomorpha</taxon>
        <taxon>Panagrolaimoidea</taxon>
        <taxon>Panagrolaimidae</taxon>
        <taxon>Panagrolaimus</taxon>
    </lineage>
</organism>
<protein>
    <submittedName>
        <fullName evidence="2">UDP-glucuronosyltransferase</fullName>
    </submittedName>
</protein>
<evidence type="ECO:0000313" key="1">
    <source>
        <dbReference type="Proteomes" id="UP000887580"/>
    </source>
</evidence>
<dbReference type="Proteomes" id="UP000887580">
    <property type="component" value="Unplaced"/>
</dbReference>
<dbReference type="WBParaSite" id="PS1159_v2.g13049.t1">
    <property type="protein sequence ID" value="PS1159_v2.g13049.t1"/>
    <property type="gene ID" value="PS1159_v2.g13049"/>
</dbReference>
<sequence length="523" mass="59832">MKKLFIVFLCIHFIHSLNILVYQTLPGSSHIAFSGKIVDILVQAGHTVDKLIIEWNPNVLSNGTILARRIKRFGLNTKSPWLSATHVVKPFDNVYYHPFDDEPVFYRKTLSQFCEAMVEDDSLLEWIKEGKYDSVLSSAYDACGHGLFHLAEIKPVMIYSPTTLIDHWALMLGIPTMASYVPNPLRNNGQGDKMLFTQKISALADRTYQQQIVLPSYHEVQNSIFQRKFGPSFPSLTELAKQSSMVFVNSHPLLELGRPYSHKIQQIGGITLKESSGKLSNEFEEILNDRYKGAIVFSFGSLAKTDQIPIKIHEIFAKAFNNFPQYTVIWKFDGENTEFMSNYSNIYPVKWIQQIELLNDPRVKLFISHTGLNSLLESAHSGTPVLSIPLFLDQNYNAHVVESRGVGLKLQKSEITVASLTDAIQKILTNESFSENAKNLQKMLKQFPNKPEKTLINWIEYVSTFKDYGNHIQLQSANMSTFEYFCGDIFVVLFFVSFSLFYILYSILKYLLHFLLKQKLKTE</sequence>
<reference evidence="2" key="1">
    <citation type="submission" date="2022-11" db="UniProtKB">
        <authorList>
            <consortium name="WormBaseParasite"/>
        </authorList>
    </citation>
    <scope>IDENTIFICATION</scope>
</reference>
<evidence type="ECO:0000313" key="2">
    <source>
        <dbReference type="WBParaSite" id="PS1159_v2.g13049.t1"/>
    </source>
</evidence>
<proteinExistence type="predicted"/>